<dbReference type="NCBIfam" id="TIGR04056">
    <property type="entry name" value="OMP_RagA_SusC"/>
    <property type="match status" value="1"/>
</dbReference>
<reference evidence="13 14" key="1">
    <citation type="submission" date="2015-11" db="EMBL/GenBank/DDBJ databases">
        <title>Sequence of Pedobacter ginsenosidimutans.</title>
        <authorList>
            <person name="Carson E."/>
            <person name="Keyser V."/>
            <person name="Newman J."/>
            <person name="Miller J."/>
        </authorList>
    </citation>
    <scope>NUCLEOTIDE SEQUENCE [LARGE SCALE GENOMIC DNA]</scope>
    <source>
        <strain evidence="13 14">KACC 14530</strain>
    </source>
</reference>
<evidence type="ECO:0000259" key="11">
    <source>
        <dbReference type="Pfam" id="PF00593"/>
    </source>
</evidence>
<keyword evidence="6 8" id="KW-0472">Membrane</keyword>
<dbReference type="EMBL" id="LMZQ01000001">
    <property type="protein sequence ID" value="KRT17917.1"/>
    <property type="molecule type" value="Genomic_DNA"/>
</dbReference>
<dbReference type="GO" id="GO:0009279">
    <property type="term" value="C:cell outer membrane"/>
    <property type="evidence" value="ECO:0007669"/>
    <property type="project" value="UniProtKB-SubCell"/>
</dbReference>
<comment type="subcellular location">
    <subcellularLocation>
        <location evidence="1 8">Cell outer membrane</location>
        <topology evidence="1 8">Multi-pass membrane protein</topology>
    </subcellularLocation>
</comment>
<feature type="transmembrane region" description="Helical" evidence="10">
    <location>
        <begin position="21"/>
        <end position="39"/>
    </location>
</feature>
<dbReference type="InterPro" id="IPR008969">
    <property type="entry name" value="CarboxyPept-like_regulatory"/>
</dbReference>
<comment type="similarity">
    <text evidence="8 9">Belongs to the TonB-dependent receptor family.</text>
</comment>
<evidence type="ECO:0000313" key="14">
    <source>
        <dbReference type="Proteomes" id="UP000051950"/>
    </source>
</evidence>
<dbReference type="STRING" id="687842.ASU31_01075"/>
<evidence type="ECO:0000259" key="12">
    <source>
        <dbReference type="Pfam" id="PF07715"/>
    </source>
</evidence>
<evidence type="ECO:0000256" key="7">
    <source>
        <dbReference type="ARBA" id="ARBA00023237"/>
    </source>
</evidence>
<keyword evidence="5 9" id="KW-0798">TonB box</keyword>
<dbReference type="Proteomes" id="UP000051950">
    <property type="component" value="Unassembled WGS sequence"/>
</dbReference>
<dbReference type="Pfam" id="PF00593">
    <property type="entry name" value="TonB_dep_Rec_b-barrel"/>
    <property type="match status" value="1"/>
</dbReference>
<dbReference type="OrthoDB" id="9768177at2"/>
<keyword evidence="14" id="KW-1185">Reference proteome</keyword>
<dbReference type="Gene3D" id="2.170.130.10">
    <property type="entry name" value="TonB-dependent receptor, plug domain"/>
    <property type="match status" value="1"/>
</dbReference>
<dbReference type="SUPFAM" id="SSF56935">
    <property type="entry name" value="Porins"/>
    <property type="match status" value="1"/>
</dbReference>
<evidence type="ECO:0008006" key="15">
    <source>
        <dbReference type="Google" id="ProtNLM"/>
    </source>
</evidence>
<accession>A0A0T5VVS4</accession>
<dbReference type="NCBIfam" id="TIGR04057">
    <property type="entry name" value="SusC_RagA_signa"/>
    <property type="match status" value="1"/>
</dbReference>
<keyword evidence="10" id="KW-1133">Transmembrane helix</keyword>
<organism evidence="13 14">
    <name type="scientific">Pedobacter ginsenosidimutans</name>
    <dbReference type="NCBI Taxonomy" id="687842"/>
    <lineage>
        <taxon>Bacteria</taxon>
        <taxon>Pseudomonadati</taxon>
        <taxon>Bacteroidota</taxon>
        <taxon>Sphingobacteriia</taxon>
        <taxon>Sphingobacteriales</taxon>
        <taxon>Sphingobacteriaceae</taxon>
        <taxon>Pedobacter</taxon>
    </lineage>
</organism>
<dbReference type="InterPro" id="IPR036942">
    <property type="entry name" value="Beta-barrel_TonB_sf"/>
</dbReference>
<keyword evidence="4 8" id="KW-0812">Transmembrane</keyword>
<name>A0A0T5VVS4_9SPHI</name>
<keyword evidence="3 8" id="KW-1134">Transmembrane beta strand</keyword>
<dbReference type="Pfam" id="PF13715">
    <property type="entry name" value="CarbopepD_reg_2"/>
    <property type="match status" value="1"/>
</dbReference>
<evidence type="ECO:0000256" key="2">
    <source>
        <dbReference type="ARBA" id="ARBA00022448"/>
    </source>
</evidence>
<dbReference type="InterPro" id="IPR039426">
    <property type="entry name" value="TonB-dep_rcpt-like"/>
</dbReference>
<keyword evidence="2 8" id="KW-0813">Transport</keyword>
<feature type="domain" description="TonB-dependent receptor-like beta-barrel" evidence="11">
    <location>
        <begin position="505"/>
        <end position="960"/>
    </location>
</feature>
<dbReference type="InterPro" id="IPR000531">
    <property type="entry name" value="Beta-barrel_TonB"/>
</dbReference>
<evidence type="ECO:0000256" key="6">
    <source>
        <dbReference type="ARBA" id="ARBA00023136"/>
    </source>
</evidence>
<feature type="domain" description="TonB-dependent receptor plug" evidence="12">
    <location>
        <begin position="224"/>
        <end position="348"/>
    </location>
</feature>
<proteinExistence type="inferred from homology"/>
<evidence type="ECO:0000256" key="9">
    <source>
        <dbReference type="RuleBase" id="RU003357"/>
    </source>
</evidence>
<comment type="caution">
    <text evidence="13">The sequence shown here is derived from an EMBL/GenBank/DDBJ whole genome shotgun (WGS) entry which is preliminary data.</text>
</comment>
<evidence type="ECO:0000313" key="13">
    <source>
        <dbReference type="EMBL" id="KRT17917.1"/>
    </source>
</evidence>
<dbReference type="InterPro" id="IPR023996">
    <property type="entry name" value="TonB-dep_OMP_SusC/RagA"/>
</dbReference>
<evidence type="ECO:0000256" key="8">
    <source>
        <dbReference type="PROSITE-ProRule" id="PRU01360"/>
    </source>
</evidence>
<evidence type="ECO:0000256" key="5">
    <source>
        <dbReference type="ARBA" id="ARBA00023077"/>
    </source>
</evidence>
<dbReference type="Gene3D" id="2.40.170.20">
    <property type="entry name" value="TonB-dependent receptor, beta-barrel domain"/>
    <property type="match status" value="1"/>
</dbReference>
<keyword evidence="7 8" id="KW-0998">Cell outer membrane</keyword>
<dbReference type="InterPro" id="IPR037066">
    <property type="entry name" value="Plug_dom_sf"/>
</dbReference>
<evidence type="ECO:0000256" key="1">
    <source>
        <dbReference type="ARBA" id="ARBA00004571"/>
    </source>
</evidence>
<evidence type="ECO:0000256" key="10">
    <source>
        <dbReference type="SAM" id="Phobius"/>
    </source>
</evidence>
<protein>
    <recommendedName>
        <fullName evidence="15">SusC/RagA family TonB-linked outer membrane protein</fullName>
    </recommendedName>
</protein>
<dbReference type="Pfam" id="PF07715">
    <property type="entry name" value="Plug"/>
    <property type="match status" value="1"/>
</dbReference>
<dbReference type="RefSeq" id="WP_057930547.1">
    <property type="nucleotide sequence ID" value="NZ_LMZQ01000001.1"/>
</dbReference>
<dbReference type="AlphaFoldDB" id="A0A0T5VVS4"/>
<sequence>MYKIFTTNMGGLSGHVQQIRRIMRLVTIFIFGIMMQVTASTSAQKITLIQRNADLESVFKSIRAQSGYDFVFDMRMMEKAKPVTVKLQGVSVAEALKACFANQNLTYAIEDKTVIVQERNLINQISDYFQDTEVVGTVLDEQGKPLPGVIIKLKGTNRTIIAGNNGRFFISSKDENPILIFSYVGYKTKELPAQAKMEVRMELDPAKLDEVMIIGYGTTTKRLSTGSQVGISAADIERQPVTNALQTLQGRLAGVTITQTNGLPGAAINIQIRGVNSVGKVNRPFYVIDGVPFLSEPISAAATGTAALSAEGNTSPMNIINPSDIESIEVLKDADATAIYGSRGANGVILITTKKGRAGKTQFSVNANTGMSKVANYVELLSTTEYMALRRKAFANNPAAVPGAFDADLTWDPNLDQNFPKILLGNTARTHDITSSISGGDVRTNFYLSGTFHKETNIYPGEQSYQRGGAHLNFNHSSVDQRFALSVSSMYSADKNDIAITEIGNYAYNLPPNFPLYNPDGSLYWASGFNNPLGFLLQSNDARGSNFLTNLNLKYTVLKGLDVKASLGYSKTDMRTTAVRPLSSLNNLGANPPTTGSVIESYVYTNNYIFEPQVTYKTALWKGNLEALAGGSWQFKQSKQPYSVNARDFPSDEFLSNIGSAATRTITSGSSDFKYASVFGRVNYNIQNKYIANISFRRDGSSRFGPDNRFGNFGSVGSAWIFSEERFLKNKLSWFSFGKLRGSYGIVGNDEIGNYQYYDSYSSSPYVYNGYVGLQPSRIANNEFRWEETKKLEVALELGFLDDRLSLTAATYRNRTGNQLLDFPISPQTGFPSYQANLPANVQNSGLEFSLSSTNIRKKDFKWTSTFNISKNRNKLLSYPDIDKTSYFTRYVVGRPLASFYTLKYTGINPTTGLPDFADLNGNGVLSTGFLDTGRGDQYYVGTSYPDYFGGLTNSLTYKGINLDFTFQFVKQKSKNMFAATFYPPGFPYNASASVMRDYIALGSQDKLVTQDARSTQGSAAYSAFLNYSASDANIVDASFIKLKNVSLSYSLPASLLSKIKAQSIRFYVQGQNLFTITNYDGYDPESQGAATPPLRTITAGLQCTF</sequence>
<gene>
    <name evidence="13" type="ORF">ASU31_01075</name>
</gene>
<dbReference type="Gene3D" id="2.60.40.1120">
    <property type="entry name" value="Carboxypeptidase-like, regulatory domain"/>
    <property type="match status" value="1"/>
</dbReference>
<evidence type="ECO:0000256" key="4">
    <source>
        <dbReference type="ARBA" id="ARBA00022692"/>
    </source>
</evidence>
<dbReference type="InterPro" id="IPR023997">
    <property type="entry name" value="TonB-dep_OMP_SusC/RagA_CS"/>
</dbReference>
<dbReference type="SUPFAM" id="SSF49464">
    <property type="entry name" value="Carboxypeptidase regulatory domain-like"/>
    <property type="match status" value="1"/>
</dbReference>
<dbReference type="PROSITE" id="PS52016">
    <property type="entry name" value="TONB_DEPENDENT_REC_3"/>
    <property type="match status" value="1"/>
</dbReference>
<dbReference type="InterPro" id="IPR012910">
    <property type="entry name" value="Plug_dom"/>
</dbReference>
<evidence type="ECO:0000256" key="3">
    <source>
        <dbReference type="ARBA" id="ARBA00022452"/>
    </source>
</evidence>